<organism evidence="1 2">
    <name type="scientific">Rhizobium gallicum</name>
    <dbReference type="NCBI Taxonomy" id="56730"/>
    <lineage>
        <taxon>Bacteria</taxon>
        <taxon>Pseudomonadati</taxon>
        <taxon>Pseudomonadota</taxon>
        <taxon>Alphaproteobacteria</taxon>
        <taxon>Hyphomicrobiales</taxon>
        <taxon>Rhizobiaceae</taxon>
        <taxon>Rhizobium/Agrobacterium group</taxon>
        <taxon>Rhizobium</taxon>
    </lineage>
</organism>
<keyword evidence="1" id="KW-0614">Plasmid</keyword>
<dbReference type="Proteomes" id="UP000184749">
    <property type="component" value="Plasmid pRgalIE4872d"/>
</dbReference>
<dbReference type="AlphaFoldDB" id="A0A1L5NWP8"/>
<proteinExistence type="predicted"/>
<dbReference type="EMBL" id="CP017105">
    <property type="protein sequence ID" value="APO72305.1"/>
    <property type="molecule type" value="Genomic_DNA"/>
</dbReference>
<accession>A0A1L5NWP8</accession>
<sequence length="97" mass="10726">MGQDEGRSSRELIEQQKRNGRNFLLRLDIHWVGATKLGEPRGVVNLSVLFASFPTVLSTKCPVMRPSSFCRGQTPCIVESSRHAVGILTTSAVLDRD</sequence>
<geneLocation type="plasmid" evidence="2">
    <name>prgalie4872d</name>
</geneLocation>
<evidence type="ECO:0000313" key="2">
    <source>
        <dbReference type="Proteomes" id="UP000184749"/>
    </source>
</evidence>
<dbReference type="RefSeq" id="WP_156886635.1">
    <property type="nucleotide sequence ID" value="NZ_CP017105.1"/>
</dbReference>
<evidence type="ECO:0000313" key="1">
    <source>
        <dbReference type="EMBL" id="APO72305.1"/>
    </source>
</evidence>
<protein>
    <submittedName>
        <fullName evidence="1">Uncharacterized protein</fullName>
    </submittedName>
</protein>
<gene>
    <name evidence="1" type="ORF">IE4872_PD01787</name>
</gene>
<name>A0A1L5NWP8_9HYPH</name>
<reference evidence="1 2" key="1">
    <citation type="submission" date="2016-09" db="EMBL/GenBank/DDBJ databases">
        <title>The complete genome sequences of Rhizobium gallicum, symbiovars gallicum and phaseoli, symbionts associated to common bean (Phaseolus vulgaris).</title>
        <authorList>
            <person name="Bustos P."/>
            <person name="Santamaria R.I."/>
            <person name="Perez-Carrascal O.M."/>
            <person name="Juarez S."/>
            <person name="Lozano L."/>
            <person name="Martinez-Flores I."/>
            <person name="Martinez-Romero E."/>
            <person name="Cevallos M."/>
            <person name="Romero D."/>
            <person name="Davila G."/>
            <person name="Gonzalez V."/>
        </authorList>
    </citation>
    <scope>NUCLEOTIDE SEQUENCE [LARGE SCALE GENOMIC DNA]</scope>
    <source>
        <strain evidence="1 2">IE4872</strain>
        <plasmid evidence="2">prgalie4872d</plasmid>
    </source>
</reference>